<evidence type="ECO:0000256" key="6">
    <source>
        <dbReference type="ARBA" id="ARBA00022806"/>
    </source>
</evidence>
<evidence type="ECO:0000256" key="1">
    <source>
        <dbReference type="ARBA" id="ARBA00022515"/>
    </source>
</evidence>
<dbReference type="SUPFAM" id="SSF52540">
    <property type="entry name" value="P-loop containing nucleoside triphosphate hydrolases"/>
    <property type="match status" value="1"/>
</dbReference>
<reference evidence="14 15" key="1">
    <citation type="journal article" date="2019" name="Int. J. Syst. Evol. Microbiol.">
        <title>The Global Catalogue of Microorganisms (GCM) 10K type strain sequencing project: providing services to taxonomists for standard genome sequencing and annotation.</title>
        <authorList>
            <consortium name="The Broad Institute Genomics Platform"/>
            <consortium name="The Broad Institute Genome Sequencing Center for Infectious Disease"/>
            <person name="Wu L."/>
            <person name="Ma J."/>
        </authorList>
    </citation>
    <scope>NUCLEOTIDE SEQUENCE [LARGE SCALE GENOMIC DNA]</scope>
    <source>
        <strain evidence="14 15">JCM 6886</strain>
    </source>
</reference>
<dbReference type="Pfam" id="PF00270">
    <property type="entry name" value="DEAD"/>
    <property type="match status" value="1"/>
</dbReference>
<dbReference type="PROSITE" id="PS51194">
    <property type="entry name" value="HELICASE_CTER"/>
    <property type="match status" value="1"/>
</dbReference>
<dbReference type="PANTHER" id="PTHR30580:SF0">
    <property type="entry name" value="PRIMOSOMAL PROTEIN N"/>
    <property type="match status" value="1"/>
</dbReference>
<comment type="subunit">
    <text evidence="11">Component of the replication restart primosome.</text>
</comment>
<dbReference type="EMBL" id="BAAADG010000018">
    <property type="protein sequence ID" value="GAA0231865.1"/>
    <property type="molecule type" value="Genomic_DNA"/>
</dbReference>
<dbReference type="InterPro" id="IPR027417">
    <property type="entry name" value="P-loop_NTPase"/>
</dbReference>
<protein>
    <recommendedName>
        <fullName evidence="11">Replication restart protein PriA</fullName>
    </recommendedName>
    <alternativeName>
        <fullName evidence="11">ATP-dependent DNA helicase PriA</fullName>
        <ecNumber evidence="11">5.6.2.4</ecNumber>
    </alternativeName>
    <alternativeName>
        <fullName evidence="11">DNA 3'-5' helicase PriA</fullName>
    </alternativeName>
</protein>
<keyword evidence="3 11" id="KW-0479">Metal-binding</keyword>
<comment type="caution">
    <text evidence="14">The sequence shown here is derived from an EMBL/GenBank/DDBJ whole genome shotgun (WGS) entry which is preliminary data.</text>
</comment>
<keyword evidence="2 11" id="KW-0235">DNA replication</keyword>
<gene>
    <name evidence="11" type="primary">priA</name>
    <name evidence="14" type="ORF">GCM10008964_23810</name>
</gene>
<feature type="binding site" evidence="11">
    <location>
        <position position="397"/>
    </location>
    <ligand>
        <name>Zn(2+)</name>
        <dbReference type="ChEBI" id="CHEBI:29105"/>
        <label>2</label>
    </ligand>
</feature>
<comment type="catalytic activity">
    <reaction evidence="11">
        <text>Couples ATP hydrolysis with the unwinding of duplex DNA by translocating in the 3'-5' direction.</text>
        <dbReference type="EC" id="5.6.2.4"/>
    </reaction>
</comment>
<dbReference type="Pfam" id="PF18319">
    <property type="entry name" value="Zn_ribbon_PriA"/>
    <property type="match status" value="1"/>
</dbReference>
<comment type="catalytic activity">
    <reaction evidence="11">
        <text>ATP + H2O = ADP + phosphate + H(+)</text>
        <dbReference type="Rhea" id="RHEA:13065"/>
        <dbReference type="ChEBI" id="CHEBI:15377"/>
        <dbReference type="ChEBI" id="CHEBI:15378"/>
        <dbReference type="ChEBI" id="CHEBI:30616"/>
        <dbReference type="ChEBI" id="CHEBI:43474"/>
        <dbReference type="ChEBI" id="CHEBI:456216"/>
        <dbReference type="EC" id="5.6.2.4"/>
    </reaction>
</comment>
<evidence type="ECO:0000256" key="2">
    <source>
        <dbReference type="ARBA" id="ARBA00022705"/>
    </source>
</evidence>
<evidence type="ECO:0000256" key="4">
    <source>
        <dbReference type="ARBA" id="ARBA00022741"/>
    </source>
</evidence>
<proteinExistence type="inferred from homology"/>
<comment type="cofactor">
    <cofactor evidence="11">
        <name>Zn(2+)</name>
        <dbReference type="ChEBI" id="CHEBI:29105"/>
    </cofactor>
    <text evidence="11">Binds 2 zinc ions per subunit.</text>
</comment>
<keyword evidence="7 11" id="KW-0862">Zinc</keyword>
<dbReference type="CDD" id="cd17929">
    <property type="entry name" value="DEXHc_priA"/>
    <property type="match status" value="1"/>
</dbReference>
<dbReference type="InterPro" id="IPR011545">
    <property type="entry name" value="DEAD/DEAH_box_helicase_dom"/>
</dbReference>
<keyword evidence="6 11" id="KW-0347">Helicase</keyword>
<dbReference type="InterPro" id="IPR042115">
    <property type="entry name" value="PriA_3primeBD_sf"/>
</dbReference>
<feature type="binding site" evidence="11">
    <location>
        <position position="415"/>
    </location>
    <ligand>
        <name>Zn(2+)</name>
        <dbReference type="ChEBI" id="CHEBI:29105"/>
        <label>2</label>
    </ligand>
</feature>
<dbReference type="InterPro" id="IPR041236">
    <property type="entry name" value="PriA_C"/>
</dbReference>
<evidence type="ECO:0000256" key="7">
    <source>
        <dbReference type="ARBA" id="ARBA00022833"/>
    </source>
</evidence>
<feature type="binding site" evidence="11">
    <location>
        <position position="394"/>
    </location>
    <ligand>
        <name>Zn(2+)</name>
        <dbReference type="ChEBI" id="CHEBI:29105"/>
        <label>2</label>
    </ligand>
</feature>
<feature type="binding site" evidence="11">
    <location>
        <position position="385"/>
    </location>
    <ligand>
        <name>Zn(2+)</name>
        <dbReference type="ChEBI" id="CHEBI:29105"/>
        <label>1</label>
    </ligand>
</feature>
<dbReference type="PROSITE" id="PS51192">
    <property type="entry name" value="HELICASE_ATP_BIND_1"/>
    <property type="match status" value="1"/>
</dbReference>
<evidence type="ECO:0000259" key="12">
    <source>
        <dbReference type="PROSITE" id="PS51192"/>
    </source>
</evidence>
<dbReference type="SMART" id="SM00490">
    <property type="entry name" value="HELICc"/>
    <property type="match status" value="1"/>
</dbReference>
<dbReference type="InterPro" id="IPR014001">
    <property type="entry name" value="Helicase_ATP-bd"/>
</dbReference>
<name>A0ABN0TWH5_9GAMM</name>
<dbReference type="Proteomes" id="UP001501476">
    <property type="component" value="Unassembled WGS sequence"/>
</dbReference>
<dbReference type="Pfam" id="PF00271">
    <property type="entry name" value="Helicase_C"/>
    <property type="match status" value="1"/>
</dbReference>
<keyword evidence="9 11" id="KW-0238">DNA-binding</keyword>
<evidence type="ECO:0000259" key="13">
    <source>
        <dbReference type="PROSITE" id="PS51194"/>
    </source>
</evidence>
<dbReference type="Pfam" id="PF18074">
    <property type="entry name" value="PriA_C"/>
    <property type="match status" value="1"/>
</dbReference>
<dbReference type="Gene3D" id="3.40.1440.60">
    <property type="entry name" value="PriA, 3(prime) DNA-binding domain"/>
    <property type="match status" value="1"/>
</dbReference>
<dbReference type="InterPro" id="IPR001650">
    <property type="entry name" value="Helicase_C-like"/>
</dbReference>
<evidence type="ECO:0000256" key="5">
    <source>
        <dbReference type="ARBA" id="ARBA00022801"/>
    </source>
</evidence>
<accession>A0ABN0TWH5</accession>
<comment type="similarity">
    <text evidence="11">Belongs to the helicase family. PriA subfamily.</text>
</comment>
<dbReference type="HAMAP" id="MF_00983">
    <property type="entry name" value="PriA"/>
    <property type="match status" value="1"/>
</dbReference>
<dbReference type="EC" id="5.6.2.4" evidence="11"/>
<dbReference type="Pfam" id="PF17764">
    <property type="entry name" value="PriA_3primeBD"/>
    <property type="match status" value="1"/>
</dbReference>
<evidence type="ECO:0000256" key="3">
    <source>
        <dbReference type="ARBA" id="ARBA00022723"/>
    </source>
</evidence>
<keyword evidence="8 11" id="KW-0067">ATP-binding</keyword>
<dbReference type="PANTHER" id="PTHR30580">
    <property type="entry name" value="PRIMOSOMAL PROTEIN N"/>
    <property type="match status" value="1"/>
</dbReference>
<dbReference type="InterPro" id="IPR005259">
    <property type="entry name" value="PriA"/>
</dbReference>
<feature type="binding site" evidence="11">
    <location>
        <position position="388"/>
    </location>
    <ligand>
        <name>Zn(2+)</name>
        <dbReference type="ChEBI" id="CHEBI:29105"/>
        <label>1</label>
    </ligand>
</feature>
<feature type="binding site" evidence="11">
    <location>
        <position position="428"/>
    </location>
    <ligand>
        <name>Zn(2+)</name>
        <dbReference type="ChEBI" id="CHEBI:29105"/>
        <label>1</label>
    </ligand>
</feature>
<dbReference type="NCBIfam" id="TIGR00595">
    <property type="entry name" value="priA"/>
    <property type="match status" value="1"/>
</dbReference>
<evidence type="ECO:0000256" key="8">
    <source>
        <dbReference type="ARBA" id="ARBA00022840"/>
    </source>
</evidence>
<keyword evidence="15" id="KW-1185">Reference proteome</keyword>
<dbReference type="SMART" id="SM00487">
    <property type="entry name" value="DEXDc"/>
    <property type="match status" value="1"/>
</dbReference>
<keyword evidence="4 11" id="KW-0547">Nucleotide-binding</keyword>
<feature type="binding site" evidence="11">
    <location>
        <position position="425"/>
    </location>
    <ligand>
        <name>Zn(2+)</name>
        <dbReference type="ChEBI" id="CHEBI:29105"/>
        <label>1</label>
    </ligand>
</feature>
<evidence type="ECO:0000313" key="14">
    <source>
        <dbReference type="EMBL" id="GAA0231865.1"/>
    </source>
</evidence>
<keyword evidence="10 11" id="KW-0413">Isomerase</keyword>
<comment type="function">
    <text evidence="11">Initiates the restart of stalled replication forks, which reloads the replicative helicase on sites other than the origin of replication. Recognizes and binds to abandoned replication forks and remodels them to uncover a helicase loading site. Promotes assembly of the primosome at these replication forks.</text>
</comment>
<dbReference type="InterPro" id="IPR040498">
    <property type="entry name" value="PriA_CRR"/>
</dbReference>
<dbReference type="InterPro" id="IPR041222">
    <property type="entry name" value="PriA_3primeBD"/>
</dbReference>
<evidence type="ECO:0000313" key="15">
    <source>
        <dbReference type="Proteomes" id="UP001501476"/>
    </source>
</evidence>
<sequence length="680" mass="76973">MKISEVTEQTEIAKLKPIEEKLDNEPLIPKELIQTLLWVSRYYHHPLGECFQTALPKLLRTGKPAEIETENWWSRTNKTVEKKIGSKQQQCLDLLNDYPDGISQSQLKHYLGNINTSLKSLETAGLISQQQKAKLPIARNELHFDLELNDQQQNIVENVWKKKDQFQPFLLEGITGSGKTEVYIELTERVLKDNQQVLILIPEIGLTSQFVDRFKKRLNTTIVILNSSVSDKERKQAWLLAKAGLAHVIIGTRSAVFTPLSQPGLIIIDEEHDSSYKQQDGLRYHARNVALIRAQKYDIPIVMGSATPSLESLYQVKKQRFELLELTQRAGSAQLPKVRLVDCSQANPDHGFSDILLKAIKKHLDAGNQVILFINRRGYAPVLMCHDCGWQAKCKHCDARMVVHQHRHILFCHHCGYIQRLVEECPECESSSLKSYGAGTEKIEQHLQQLFPETPVIRVDRDTTQRVNAFSDLVADIKQGEARILVGTQMLAKGHDFHDVTLVGVLDTDQGLYSADFRATENLAQMITQVTGRAGRGEKSGEVIIQTEQPAHNFWKTLISNGYKKTAESLLQERIEMALPPASNWAVIRAESADREEATAFLEAFSAQCHQQLAEDVLILGPVPAIMEKKGGRFRAQLLLSSAQRKPLHQLLDQHISVISRHKLARKVRWSIDIDPVDIL</sequence>
<keyword evidence="5 11" id="KW-0378">Hydrolase</keyword>
<evidence type="ECO:0000256" key="11">
    <source>
        <dbReference type="HAMAP-Rule" id="MF_00983"/>
    </source>
</evidence>
<keyword evidence="1 11" id="KW-0639">Primosome</keyword>
<feature type="binding site" evidence="11">
    <location>
        <position position="412"/>
    </location>
    <ligand>
        <name>Zn(2+)</name>
        <dbReference type="ChEBI" id="CHEBI:29105"/>
        <label>2</label>
    </ligand>
</feature>
<organism evidence="14 15">
    <name type="scientific">Methylophaga marina</name>
    <dbReference type="NCBI Taxonomy" id="45495"/>
    <lineage>
        <taxon>Bacteria</taxon>
        <taxon>Pseudomonadati</taxon>
        <taxon>Pseudomonadota</taxon>
        <taxon>Gammaproteobacteria</taxon>
        <taxon>Thiotrichales</taxon>
        <taxon>Piscirickettsiaceae</taxon>
        <taxon>Methylophaga</taxon>
    </lineage>
</organism>
<dbReference type="CDD" id="cd18804">
    <property type="entry name" value="SF2_C_priA"/>
    <property type="match status" value="1"/>
</dbReference>
<feature type="domain" description="Helicase C-terminal" evidence="13">
    <location>
        <begin position="417"/>
        <end position="578"/>
    </location>
</feature>
<evidence type="ECO:0000256" key="9">
    <source>
        <dbReference type="ARBA" id="ARBA00023125"/>
    </source>
</evidence>
<evidence type="ECO:0000256" key="10">
    <source>
        <dbReference type="ARBA" id="ARBA00023235"/>
    </source>
</evidence>
<dbReference type="Gene3D" id="3.40.50.300">
    <property type="entry name" value="P-loop containing nucleotide triphosphate hydrolases"/>
    <property type="match status" value="2"/>
</dbReference>
<feature type="domain" description="Helicase ATP-binding" evidence="12">
    <location>
        <begin position="160"/>
        <end position="326"/>
    </location>
</feature>
<dbReference type="NCBIfam" id="NF004067">
    <property type="entry name" value="PRK05580.1-4"/>
    <property type="match status" value="1"/>
</dbReference>